<name>A0A8T0G3F5_CERPU</name>
<evidence type="ECO:0000256" key="1">
    <source>
        <dbReference type="SAM" id="MobiDB-lite"/>
    </source>
</evidence>
<evidence type="ECO:0000313" key="2">
    <source>
        <dbReference type="EMBL" id="KAG0553451.1"/>
    </source>
</evidence>
<keyword evidence="3" id="KW-1185">Reference proteome</keyword>
<dbReference type="AlphaFoldDB" id="A0A8T0G3F5"/>
<gene>
    <name evidence="2" type="ORF">KC19_12G012300</name>
</gene>
<dbReference type="EMBL" id="CM026433">
    <property type="protein sequence ID" value="KAG0553451.1"/>
    <property type="molecule type" value="Genomic_DNA"/>
</dbReference>
<reference evidence="2" key="1">
    <citation type="submission" date="2020-06" db="EMBL/GenBank/DDBJ databases">
        <title>WGS assembly of Ceratodon purpureus strain R40.</title>
        <authorList>
            <person name="Carey S.B."/>
            <person name="Jenkins J."/>
            <person name="Shu S."/>
            <person name="Lovell J.T."/>
            <person name="Sreedasyam A."/>
            <person name="Maumus F."/>
            <person name="Tiley G.P."/>
            <person name="Fernandez-Pozo N."/>
            <person name="Barry K."/>
            <person name="Chen C."/>
            <person name="Wang M."/>
            <person name="Lipzen A."/>
            <person name="Daum C."/>
            <person name="Saski C.A."/>
            <person name="Payton A.C."/>
            <person name="Mcbreen J.C."/>
            <person name="Conrad R.E."/>
            <person name="Kollar L.M."/>
            <person name="Olsson S."/>
            <person name="Huttunen S."/>
            <person name="Landis J.B."/>
            <person name="Wickett N.J."/>
            <person name="Johnson M.G."/>
            <person name="Rensing S.A."/>
            <person name="Grimwood J."/>
            <person name="Schmutz J."/>
            <person name="Mcdaniel S.F."/>
        </authorList>
    </citation>
    <scope>NUCLEOTIDE SEQUENCE</scope>
    <source>
        <strain evidence="2">R40</strain>
    </source>
</reference>
<comment type="caution">
    <text evidence="2">The sequence shown here is derived from an EMBL/GenBank/DDBJ whole genome shotgun (WGS) entry which is preliminary data.</text>
</comment>
<dbReference type="Proteomes" id="UP000822688">
    <property type="component" value="Chromosome 12"/>
</dbReference>
<sequence length="125" mass="13686">MIAAPPQERLLHLPRSPPQPPRTNSFRGVPSEAGKTLRPIHSKKQLFLPPFLHAPNSITTPLKSCTTNPPPAQTLIPTTSLPPPRHAKHPLLKYQHGRENPPAFPSTTPIAPPSNPKQNALLPVR</sequence>
<feature type="region of interest" description="Disordered" evidence="1">
    <location>
        <begin position="1"/>
        <end position="36"/>
    </location>
</feature>
<accession>A0A8T0G3F5</accession>
<organism evidence="2 3">
    <name type="scientific">Ceratodon purpureus</name>
    <name type="common">Fire moss</name>
    <name type="synonym">Dicranum purpureum</name>
    <dbReference type="NCBI Taxonomy" id="3225"/>
    <lineage>
        <taxon>Eukaryota</taxon>
        <taxon>Viridiplantae</taxon>
        <taxon>Streptophyta</taxon>
        <taxon>Embryophyta</taxon>
        <taxon>Bryophyta</taxon>
        <taxon>Bryophytina</taxon>
        <taxon>Bryopsida</taxon>
        <taxon>Dicranidae</taxon>
        <taxon>Pseudoditrichales</taxon>
        <taxon>Ditrichaceae</taxon>
        <taxon>Ceratodon</taxon>
    </lineage>
</organism>
<proteinExistence type="predicted"/>
<feature type="region of interest" description="Disordered" evidence="1">
    <location>
        <begin position="62"/>
        <end position="125"/>
    </location>
</feature>
<evidence type="ECO:0000313" key="3">
    <source>
        <dbReference type="Proteomes" id="UP000822688"/>
    </source>
</evidence>
<protein>
    <submittedName>
        <fullName evidence="2">Uncharacterized protein</fullName>
    </submittedName>
</protein>